<keyword evidence="2" id="KW-1185">Reference proteome</keyword>
<dbReference type="GeneID" id="5411505"/>
<accession>A7I5T3</accession>
<organism evidence="1 2">
    <name type="scientific">Methanoregula boonei (strain DSM 21154 / JCM 14090 / 6A8)</name>
    <dbReference type="NCBI Taxonomy" id="456442"/>
    <lineage>
        <taxon>Archaea</taxon>
        <taxon>Methanobacteriati</taxon>
        <taxon>Methanobacteriota</taxon>
        <taxon>Stenosarchaea group</taxon>
        <taxon>Methanomicrobia</taxon>
        <taxon>Methanomicrobiales</taxon>
        <taxon>Methanoregulaceae</taxon>
        <taxon>Methanoregula</taxon>
    </lineage>
</organism>
<proteinExistence type="predicted"/>
<dbReference type="AlphaFoldDB" id="A7I5T3"/>
<dbReference type="EMBL" id="CP000780">
    <property type="protein sequence ID" value="ABS55094.1"/>
    <property type="molecule type" value="Genomic_DNA"/>
</dbReference>
<reference evidence="2" key="1">
    <citation type="journal article" date="2015" name="Microbiology">
        <title>Genome of Methanoregula boonei 6A8 reveals adaptations to oligotrophic peatland environments.</title>
        <authorList>
            <person name="Braeuer S."/>
            <person name="Cadillo-Quiroz H."/>
            <person name="Kyrpides N."/>
            <person name="Woyke T."/>
            <person name="Goodwin L."/>
            <person name="Detter C."/>
            <person name="Podell S."/>
            <person name="Yavitt J.B."/>
            <person name="Zinder S.H."/>
        </authorList>
    </citation>
    <scope>NUCLEOTIDE SEQUENCE [LARGE SCALE GENOMIC DNA]</scope>
    <source>
        <strain evidence="2">DSM 21154 / JCM 14090 / 6A8</strain>
    </source>
</reference>
<dbReference type="Proteomes" id="UP000002408">
    <property type="component" value="Chromosome"/>
</dbReference>
<gene>
    <name evidence="1" type="ordered locus">Mboo_0576</name>
</gene>
<protein>
    <submittedName>
        <fullName evidence="1">Uncharacterized protein</fullName>
    </submittedName>
</protein>
<name>A7I5T3_METB6</name>
<dbReference type="STRING" id="456442.Mboo_0576"/>
<evidence type="ECO:0000313" key="1">
    <source>
        <dbReference type="EMBL" id="ABS55094.1"/>
    </source>
</evidence>
<dbReference type="KEGG" id="mbn:Mboo_0576"/>
<sequence length="129" mass="15397">MVLAIDKTRIFPDDKIRIILKYAFEERKNTHFTFNDEKLHTIIYKAKQVHPELFEEFNFRMNGTYPYSQLLERIIHRAKISRVIKTENPDFSEIQIRENSKNYVEQNLQPKIDSTDLSILKDLGHQLSS</sequence>
<dbReference type="HOGENOM" id="CLU_1943848_0_0_2"/>
<evidence type="ECO:0000313" key="2">
    <source>
        <dbReference type="Proteomes" id="UP000002408"/>
    </source>
</evidence>
<dbReference type="RefSeq" id="WP_012106115.1">
    <property type="nucleotide sequence ID" value="NC_009712.1"/>
</dbReference>